<evidence type="ECO:0000256" key="1">
    <source>
        <dbReference type="SAM" id="MobiDB-lite"/>
    </source>
</evidence>
<organism evidence="2">
    <name type="scientific">Anguilla anguilla</name>
    <name type="common">European freshwater eel</name>
    <name type="synonym">Muraena anguilla</name>
    <dbReference type="NCBI Taxonomy" id="7936"/>
    <lineage>
        <taxon>Eukaryota</taxon>
        <taxon>Metazoa</taxon>
        <taxon>Chordata</taxon>
        <taxon>Craniata</taxon>
        <taxon>Vertebrata</taxon>
        <taxon>Euteleostomi</taxon>
        <taxon>Actinopterygii</taxon>
        <taxon>Neopterygii</taxon>
        <taxon>Teleostei</taxon>
        <taxon>Anguilliformes</taxon>
        <taxon>Anguillidae</taxon>
        <taxon>Anguilla</taxon>
    </lineage>
</organism>
<sequence length="56" mass="6142">MTAIVNSVDHKHSNACTHTTPPFRNPTPPLCPICCEPGGVKIYKKQQNVQATHAQM</sequence>
<protein>
    <submittedName>
        <fullName evidence="2">Uncharacterized protein</fullName>
    </submittedName>
</protein>
<evidence type="ECO:0000313" key="2">
    <source>
        <dbReference type="EMBL" id="JAH79953.1"/>
    </source>
</evidence>
<reference evidence="2" key="2">
    <citation type="journal article" date="2015" name="Fish Shellfish Immunol.">
        <title>Early steps in the European eel (Anguilla anguilla)-Vibrio vulnificus interaction in the gills: Role of the RtxA13 toxin.</title>
        <authorList>
            <person name="Callol A."/>
            <person name="Pajuelo D."/>
            <person name="Ebbesson L."/>
            <person name="Teles M."/>
            <person name="MacKenzie S."/>
            <person name="Amaro C."/>
        </authorList>
    </citation>
    <scope>NUCLEOTIDE SEQUENCE</scope>
</reference>
<proteinExistence type="predicted"/>
<reference evidence="2" key="1">
    <citation type="submission" date="2014-11" db="EMBL/GenBank/DDBJ databases">
        <authorList>
            <person name="Amaro Gonzalez C."/>
        </authorList>
    </citation>
    <scope>NUCLEOTIDE SEQUENCE</scope>
</reference>
<dbReference type="EMBL" id="GBXM01028624">
    <property type="protein sequence ID" value="JAH79953.1"/>
    <property type="molecule type" value="Transcribed_RNA"/>
</dbReference>
<dbReference type="AlphaFoldDB" id="A0A0E9VRP4"/>
<accession>A0A0E9VRP4</accession>
<feature type="region of interest" description="Disordered" evidence="1">
    <location>
        <begin position="1"/>
        <end position="21"/>
    </location>
</feature>
<name>A0A0E9VRP4_ANGAN</name>